<dbReference type="EMBL" id="FNAD01000012">
    <property type="protein sequence ID" value="SDE08827.1"/>
    <property type="molecule type" value="Genomic_DNA"/>
</dbReference>
<evidence type="ECO:0000313" key="4">
    <source>
        <dbReference type="EMBL" id="SDE08827.1"/>
    </source>
</evidence>
<dbReference type="Gene3D" id="3.40.50.720">
    <property type="entry name" value="NAD(P)-binding Rossmann-like Domain"/>
    <property type="match status" value="2"/>
</dbReference>
<organism evidence="4 5">
    <name type="scientific">Glycomyces harbinensis</name>
    <dbReference type="NCBI Taxonomy" id="58114"/>
    <lineage>
        <taxon>Bacteria</taxon>
        <taxon>Bacillati</taxon>
        <taxon>Actinomycetota</taxon>
        <taxon>Actinomycetes</taxon>
        <taxon>Glycomycetales</taxon>
        <taxon>Glycomycetaceae</taxon>
        <taxon>Glycomyces</taxon>
    </lineage>
</organism>
<dbReference type="PANTHER" id="PTHR43333:SF1">
    <property type="entry name" value="D-ISOMER SPECIFIC 2-HYDROXYACID DEHYDROGENASE NAD-BINDING DOMAIN-CONTAINING PROTEIN"/>
    <property type="match status" value="1"/>
</dbReference>
<dbReference type="OrthoDB" id="4324715at2"/>
<dbReference type="InterPro" id="IPR029753">
    <property type="entry name" value="D-isomer_DH_CS"/>
</dbReference>
<feature type="domain" description="D-isomer specific 2-hydroxyacid dehydrogenase NAD-binding" evidence="3">
    <location>
        <begin position="102"/>
        <end position="268"/>
    </location>
</feature>
<dbReference type="CDD" id="cd12166">
    <property type="entry name" value="2-Hacid_dh_7"/>
    <property type="match status" value="1"/>
</dbReference>
<dbReference type="InterPro" id="IPR036291">
    <property type="entry name" value="NAD(P)-bd_dom_sf"/>
</dbReference>
<sequence length="303" mass="32201">MKVWIAHEEGRALLGPLPAGVEVEVYDGRGDYPSDPAALDFWVPPFLARSKVTTPLLDMTSLKAIQLLSAGAEVWVPVVPEGVVLCDARGVHTGVTAEWTVGAVIASMRGFDVFARKQPRHEWKVEWTTTVVGKRVLIVGAGDIGEKVGEVLTVLGAEVEKVARSARPGVHAIDAVDALLPDFDVVVLILPLTDATRGLVDAKFLSRMKDGALLVNAARGPIVDTDALVAEVASGRLRCAVDVVDPEPLPEGHPLWDLEGALITPHAGASVDGTLDRAYAPVGPQIRRFANGEPLENVVADGY</sequence>
<dbReference type="GO" id="GO:0051287">
    <property type="term" value="F:NAD binding"/>
    <property type="evidence" value="ECO:0007669"/>
    <property type="project" value="InterPro"/>
</dbReference>
<dbReference type="GO" id="GO:0016616">
    <property type="term" value="F:oxidoreductase activity, acting on the CH-OH group of donors, NAD or NADP as acceptor"/>
    <property type="evidence" value="ECO:0007669"/>
    <property type="project" value="UniProtKB-ARBA"/>
</dbReference>
<evidence type="ECO:0000256" key="1">
    <source>
        <dbReference type="ARBA" id="ARBA00023002"/>
    </source>
</evidence>
<dbReference type="AlphaFoldDB" id="A0A1G7A2U9"/>
<name>A0A1G7A2U9_9ACTN</name>
<keyword evidence="1" id="KW-0560">Oxidoreductase</keyword>
<dbReference type="InterPro" id="IPR006140">
    <property type="entry name" value="D-isomer_DH_NAD-bd"/>
</dbReference>
<reference evidence="5" key="1">
    <citation type="submission" date="2016-10" db="EMBL/GenBank/DDBJ databases">
        <authorList>
            <person name="Varghese N."/>
            <person name="Submissions S."/>
        </authorList>
    </citation>
    <scope>NUCLEOTIDE SEQUENCE [LARGE SCALE GENOMIC DNA]</scope>
    <source>
        <strain evidence="5">CGMCC 4.3516</strain>
    </source>
</reference>
<dbReference type="SUPFAM" id="SSF51735">
    <property type="entry name" value="NAD(P)-binding Rossmann-fold domains"/>
    <property type="match status" value="1"/>
</dbReference>
<proteinExistence type="predicted"/>
<evidence type="ECO:0000259" key="3">
    <source>
        <dbReference type="Pfam" id="PF02826"/>
    </source>
</evidence>
<keyword evidence="2" id="KW-0520">NAD</keyword>
<gene>
    <name evidence="4" type="ORF">SAMN05216270_112100</name>
</gene>
<evidence type="ECO:0000313" key="5">
    <source>
        <dbReference type="Proteomes" id="UP000198949"/>
    </source>
</evidence>
<protein>
    <submittedName>
        <fullName evidence="4">Phosphoglycerate dehydrogenase</fullName>
    </submittedName>
</protein>
<dbReference type="Pfam" id="PF02826">
    <property type="entry name" value="2-Hacid_dh_C"/>
    <property type="match status" value="1"/>
</dbReference>
<dbReference type="Proteomes" id="UP000198949">
    <property type="component" value="Unassembled WGS sequence"/>
</dbReference>
<dbReference type="PROSITE" id="PS00671">
    <property type="entry name" value="D_2_HYDROXYACID_DH_3"/>
    <property type="match status" value="1"/>
</dbReference>
<dbReference type="PANTHER" id="PTHR43333">
    <property type="entry name" value="2-HACID_DH_C DOMAIN-CONTAINING PROTEIN"/>
    <property type="match status" value="1"/>
</dbReference>
<accession>A0A1G7A2U9</accession>
<keyword evidence="5" id="KW-1185">Reference proteome</keyword>
<dbReference type="STRING" id="58114.SAMN05216270_112100"/>
<dbReference type="RefSeq" id="WP_091038702.1">
    <property type="nucleotide sequence ID" value="NZ_FNAD01000012.1"/>
</dbReference>
<evidence type="ECO:0000256" key="2">
    <source>
        <dbReference type="ARBA" id="ARBA00023027"/>
    </source>
</evidence>